<evidence type="ECO:0000256" key="1">
    <source>
        <dbReference type="ARBA" id="ARBA00004651"/>
    </source>
</evidence>
<evidence type="ECO:0000256" key="5">
    <source>
        <dbReference type="ARBA" id="ARBA00022692"/>
    </source>
</evidence>
<evidence type="ECO:0000256" key="6">
    <source>
        <dbReference type="ARBA" id="ARBA00022989"/>
    </source>
</evidence>
<dbReference type="EMBL" id="BAAAZR010000038">
    <property type="protein sequence ID" value="GAA3835412.1"/>
    <property type="molecule type" value="Genomic_DNA"/>
</dbReference>
<sequence length="516" mass="54951">MLPGTDPNAAGPTAAETSSAHATSPATHSASPGSTTHAGSTAQGGSSAQGGSAVGAGFGRSFLWAHWVFLLALVAGAALRAVAMLGYRPALWFWADSFVYVNAALDPQPLDSRPSGYSLFLWPLRPLESFGAVVAVQHLLGLGMAVCVYALLRRRTALPGWGATLAAVPVLFDVHMVQLEHLIMADLLFTFLVTVAVTVLLWRDRPTVWTAAAAGLLLTAATLTRTVGLPVLIVALVCMVLARACLRAVLACALAGAIGIGGYAVWFHSEHGSYGLGQSNVWLWARTMSFADCAKIKPLGEEKVLCPDEPVGARPAPPVYIWDARSPLAKVKKDSDRERLAGLFTTQAIKAQPVDFLLTGIRDALWSFEWTRRVYPTPGPQSAYVFPGSIKPFTDKVASSGRTAPQLTAAYQGRSADTVVVEPYAGLLRDYQEQGYLRGPLLAVILLAGLFGVLVRWRRLGGPGLLPWAVAVTLLLLPPLIAAFDHRYVLPVIPVACMAAGLAFEGLRRKPSHTGH</sequence>
<keyword evidence="6 9" id="KW-1133">Transmembrane helix</keyword>
<evidence type="ECO:0000256" key="7">
    <source>
        <dbReference type="ARBA" id="ARBA00023136"/>
    </source>
</evidence>
<evidence type="ECO:0008006" key="12">
    <source>
        <dbReference type="Google" id="ProtNLM"/>
    </source>
</evidence>
<evidence type="ECO:0000256" key="8">
    <source>
        <dbReference type="SAM" id="MobiDB-lite"/>
    </source>
</evidence>
<evidence type="ECO:0000313" key="11">
    <source>
        <dbReference type="Proteomes" id="UP001500888"/>
    </source>
</evidence>
<feature type="region of interest" description="Disordered" evidence="8">
    <location>
        <begin position="1"/>
        <end position="47"/>
    </location>
</feature>
<evidence type="ECO:0000256" key="2">
    <source>
        <dbReference type="ARBA" id="ARBA00022475"/>
    </source>
</evidence>
<gene>
    <name evidence="10" type="ORF">GCM10022226_66230</name>
</gene>
<feature type="transmembrane region" description="Helical" evidence="9">
    <location>
        <begin position="130"/>
        <end position="152"/>
    </location>
</feature>
<evidence type="ECO:0000256" key="3">
    <source>
        <dbReference type="ARBA" id="ARBA00022676"/>
    </source>
</evidence>
<keyword evidence="7 9" id="KW-0472">Membrane</keyword>
<evidence type="ECO:0000256" key="9">
    <source>
        <dbReference type="SAM" id="Phobius"/>
    </source>
</evidence>
<feature type="transmembrane region" description="Helical" evidence="9">
    <location>
        <begin position="208"/>
        <end position="241"/>
    </location>
</feature>
<keyword evidence="5 9" id="KW-0812">Transmembrane</keyword>
<feature type="transmembrane region" description="Helical" evidence="9">
    <location>
        <begin position="464"/>
        <end position="482"/>
    </location>
</feature>
<proteinExistence type="predicted"/>
<evidence type="ECO:0000256" key="4">
    <source>
        <dbReference type="ARBA" id="ARBA00022679"/>
    </source>
</evidence>
<keyword evidence="2" id="KW-1003">Cell membrane</keyword>
<organism evidence="10 11">
    <name type="scientific">Sphaerisporangium flaviroseum</name>
    <dbReference type="NCBI Taxonomy" id="509199"/>
    <lineage>
        <taxon>Bacteria</taxon>
        <taxon>Bacillati</taxon>
        <taxon>Actinomycetota</taxon>
        <taxon>Actinomycetes</taxon>
        <taxon>Streptosporangiales</taxon>
        <taxon>Streptosporangiaceae</taxon>
        <taxon>Sphaerisporangium</taxon>
    </lineage>
</organism>
<protein>
    <recommendedName>
        <fullName evidence="12">Phospholipid carrier-dependent glycosyltransferase</fullName>
    </recommendedName>
</protein>
<feature type="transmembrane region" description="Helical" evidence="9">
    <location>
        <begin position="436"/>
        <end position="457"/>
    </location>
</feature>
<comment type="subcellular location">
    <subcellularLocation>
        <location evidence="1">Cell membrane</location>
        <topology evidence="1">Multi-pass membrane protein</topology>
    </subcellularLocation>
</comment>
<dbReference type="PANTHER" id="PTHR33908">
    <property type="entry name" value="MANNOSYLTRANSFERASE YKCB-RELATED"/>
    <property type="match status" value="1"/>
</dbReference>
<evidence type="ECO:0000313" key="10">
    <source>
        <dbReference type="EMBL" id="GAA3835412.1"/>
    </source>
</evidence>
<keyword evidence="3" id="KW-0328">Glycosyltransferase</keyword>
<reference evidence="11" key="1">
    <citation type="journal article" date="2019" name="Int. J. Syst. Evol. Microbiol.">
        <title>The Global Catalogue of Microorganisms (GCM) 10K type strain sequencing project: providing services to taxonomists for standard genome sequencing and annotation.</title>
        <authorList>
            <consortium name="The Broad Institute Genomics Platform"/>
            <consortium name="The Broad Institute Genome Sequencing Center for Infectious Disease"/>
            <person name="Wu L."/>
            <person name="Ma J."/>
        </authorList>
    </citation>
    <scope>NUCLEOTIDE SEQUENCE [LARGE SCALE GENOMIC DNA]</scope>
    <source>
        <strain evidence="11">JCM 16908</strain>
    </source>
</reference>
<feature type="transmembrane region" description="Helical" evidence="9">
    <location>
        <begin position="488"/>
        <end position="507"/>
    </location>
</feature>
<name>A0ABP7J5K9_9ACTN</name>
<dbReference type="Proteomes" id="UP001500888">
    <property type="component" value="Unassembled WGS sequence"/>
</dbReference>
<keyword evidence="11" id="KW-1185">Reference proteome</keyword>
<feature type="transmembrane region" description="Helical" evidence="9">
    <location>
        <begin position="64"/>
        <end position="83"/>
    </location>
</feature>
<feature type="transmembrane region" description="Helical" evidence="9">
    <location>
        <begin position="248"/>
        <end position="266"/>
    </location>
</feature>
<dbReference type="InterPro" id="IPR050297">
    <property type="entry name" value="LipidA_mod_glycosyltrf_83"/>
</dbReference>
<accession>A0ABP7J5K9</accession>
<feature type="compositionally biased region" description="Low complexity" evidence="8">
    <location>
        <begin position="12"/>
        <end position="47"/>
    </location>
</feature>
<comment type="caution">
    <text evidence="10">The sequence shown here is derived from an EMBL/GenBank/DDBJ whole genome shotgun (WGS) entry which is preliminary data.</text>
</comment>
<keyword evidence="4" id="KW-0808">Transferase</keyword>
<dbReference type="RefSeq" id="WP_344949510.1">
    <property type="nucleotide sequence ID" value="NZ_BAAAZR010000038.1"/>
</dbReference>
<dbReference type="PANTHER" id="PTHR33908:SF11">
    <property type="entry name" value="MEMBRANE PROTEIN"/>
    <property type="match status" value="1"/>
</dbReference>
<feature type="transmembrane region" description="Helical" evidence="9">
    <location>
        <begin position="182"/>
        <end position="202"/>
    </location>
</feature>